<dbReference type="EMBL" id="CM027682">
    <property type="protein sequence ID" value="KAG0537721.1"/>
    <property type="molecule type" value="Genomic_DNA"/>
</dbReference>
<dbReference type="InterPro" id="IPR044974">
    <property type="entry name" value="Disease_R_plants"/>
</dbReference>
<dbReference type="InterPro" id="IPR042197">
    <property type="entry name" value="Apaf_helical"/>
</dbReference>
<dbReference type="InterPro" id="IPR002182">
    <property type="entry name" value="NB-ARC"/>
</dbReference>
<evidence type="ECO:0000256" key="3">
    <source>
        <dbReference type="ARBA" id="ARBA00022737"/>
    </source>
</evidence>
<dbReference type="GO" id="GO:0043531">
    <property type="term" value="F:ADP binding"/>
    <property type="evidence" value="ECO:0007669"/>
    <property type="project" value="InterPro"/>
</dbReference>
<dbReference type="InterPro" id="IPR036388">
    <property type="entry name" value="WH-like_DNA-bd_sf"/>
</dbReference>
<dbReference type="InterPro" id="IPR041118">
    <property type="entry name" value="Rx_N"/>
</dbReference>
<dbReference type="InterPro" id="IPR058922">
    <property type="entry name" value="WHD_DRP"/>
</dbReference>
<dbReference type="Gene3D" id="3.40.50.300">
    <property type="entry name" value="P-loop containing nucleotide triphosphate hydrolases"/>
    <property type="match status" value="1"/>
</dbReference>
<keyword evidence="7" id="KW-0812">Transmembrane</keyword>
<name>A0A921RCJ5_SORBI</name>
<keyword evidence="4" id="KW-0547">Nucleotide-binding</keyword>
<dbReference type="SUPFAM" id="SSF52540">
    <property type="entry name" value="P-loop containing nucleoside triphosphate hydrolases"/>
    <property type="match status" value="1"/>
</dbReference>
<dbReference type="InterPro" id="IPR027417">
    <property type="entry name" value="P-loop_NTPase"/>
</dbReference>
<evidence type="ECO:0000256" key="6">
    <source>
        <dbReference type="SAM" id="MobiDB-lite"/>
    </source>
</evidence>
<keyword evidence="7" id="KW-1133">Transmembrane helix</keyword>
<organism evidence="11 12">
    <name type="scientific">Sorghum bicolor</name>
    <name type="common">Sorghum</name>
    <name type="synonym">Sorghum vulgare</name>
    <dbReference type="NCBI Taxonomy" id="4558"/>
    <lineage>
        <taxon>Eukaryota</taxon>
        <taxon>Viridiplantae</taxon>
        <taxon>Streptophyta</taxon>
        <taxon>Embryophyta</taxon>
        <taxon>Tracheophyta</taxon>
        <taxon>Spermatophyta</taxon>
        <taxon>Magnoliopsida</taxon>
        <taxon>Liliopsida</taxon>
        <taxon>Poales</taxon>
        <taxon>Poaceae</taxon>
        <taxon>PACMAD clade</taxon>
        <taxon>Panicoideae</taxon>
        <taxon>Andropogonodae</taxon>
        <taxon>Andropogoneae</taxon>
        <taxon>Sorghinae</taxon>
        <taxon>Sorghum</taxon>
    </lineage>
</organism>
<evidence type="ECO:0000259" key="8">
    <source>
        <dbReference type="Pfam" id="PF00931"/>
    </source>
</evidence>
<evidence type="ECO:0000259" key="10">
    <source>
        <dbReference type="Pfam" id="PF23559"/>
    </source>
</evidence>
<protein>
    <recommendedName>
        <fullName evidence="13">NB-ARC domain-containing protein</fullName>
    </recommendedName>
</protein>
<gene>
    <name evidence="11" type="ORF">BDA96_03G173100</name>
</gene>
<evidence type="ECO:0008006" key="13">
    <source>
        <dbReference type="Google" id="ProtNLM"/>
    </source>
</evidence>
<evidence type="ECO:0000313" key="12">
    <source>
        <dbReference type="Proteomes" id="UP000807115"/>
    </source>
</evidence>
<reference evidence="11" key="1">
    <citation type="journal article" date="2019" name="BMC Genomics">
        <title>A new reference genome for Sorghum bicolor reveals high levels of sequence similarity between sweet and grain genotypes: implications for the genetics of sugar metabolism.</title>
        <authorList>
            <person name="Cooper E.A."/>
            <person name="Brenton Z.W."/>
            <person name="Flinn B.S."/>
            <person name="Jenkins J."/>
            <person name="Shu S."/>
            <person name="Flowers D."/>
            <person name="Luo F."/>
            <person name="Wang Y."/>
            <person name="Xia P."/>
            <person name="Barry K."/>
            <person name="Daum C."/>
            <person name="Lipzen A."/>
            <person name="Yoshinaga Y."/>
            <person name="Schmutz J."/>
            <person name="Saski C."/>
            <person name="Vermerris W."/>
            <person name="Kresovich S."/>
        </authorList>
    </citation>
    <scope>NUCLEOTIDE SEQUENCE</scope>
</reference>
<comment type="caution">
    <text evidence="11">The sequence shown here is derived from an EMBL/GenBank/DDBJ whole genome shotgun (WGS) entry which is preliminary data.</text>
</comment>
<dbReference type="Gene3D" id="1.20.5.4130">
    <property type="match status" value="1"/>
</dbReference>
<feature type="domain" description="NB-ARC" evidence="8">
    <location>
        <begin position="382"/>
        <end position="556"/>
    </location>
</feature>
<dbReference type="PANTHER" id="PTHR23155">
    <property type="entry name" value="DISEASE RESISTANCE PROTEIN RP"/>
    <property type="match status" value="1"/>
</dbReference>
<evidence type="ECO:0000259" key="9">
    <source>
        <dbReference type="Pfam" id="PF18052"/>
    </source>
</evidence>
<comment type="similarity">
    <text evidence="1">Belongs to the disease resistance NB-LRR family.</text>
</comment>
<keyword evidence="2" id="KW-0433">Leucine-rich repeat</keyword>
<dbReference type="Pfam" id="PF00931">
    <property type="entry name" value="NB-ARC"/>
    <property type="match status" value="1"/>
</dbReference>
<accession>A0A921RCJ5</accession>
<dbReference type="Pfam" id="PF18052">
    <property type="entry name" value="Rx_N"/>
    <property type="match status" value="1"/>
</dbReference>
<evidence type="ECO:0000256" key="5">
    <source>
        <dbReference type="ARBA" id="ARBA00022821"/>
    </source>
</evidence>
<evidence type="ECO:0000256" key="1">
    <source>
        <dbReference type="ARBA" id="ARBA00008894"/>
    </source>
</evidence>
<dbReference type="PRINTS" id="PR00364">
    <property type="entry name" value="DISEASERSIST"/>
</dbReference>
<dbReference type="Gene3D" id="1.10.8.430">
    <property type="entry name" value="Helical domain of apoptotic protease-activating factors"/>
    <property type="match status" value="1"/>
</dbReference>
<proteinExistence type="inferred from homology"/>
<dbReference type="Pfam" id="PF23559">
    <property type="entry name" value="WHD_DRP"/>
    <property type="match status" value="1"/>
</dbReference>
<feature type="domain" description="Disease resistance protein winged helix" evidence="10">
    <location>
        <begin position="642"/>
        <end position="694"/>
    </location>
</feature>
<evidence type="ECO:0000313" key="11">
    <source>
        <dbReference type="EMBL" id="KAG0537721.1"/>
    </source>
</evidence>
<evidence type="ECO:0000256" key="7">
    <source>
        <dbReference type="SAM" id="Phobius"/>
    </source>
</evidence>
<sequence>MADSNYNLVNPRNLGVVGTGTRLQETRHAAHECATCCSQVRWEWGGWGMTHVVVKLVAQRCLPKRQKRFGKVGDLGFQSYLYMFLLSLGGMVILGLEYIGYGWSQVKICLSICGYGYTSNIPVPANLMAQRPAPPPLLPVMRIPTMAASHLVSAAQWIAGVITEQVITSKLKEWVSQFSGLGNDIDSLKAQMSFVETVLSMAQGRRIRNNHLTSLLARLHQLLYDADDALDEIEYHRIHQDAQSRDQQATSSSMVRAPSTAATAVLHLLSDVVSHQPLASSTFRDMFMYPWPWGPRKRRKLAHLTNALDLPLVELDWGALGRSIREATSQLRVVSEQVHKALQLEELKSISLAAHSQLNNPRLTTSYPAGEHKMFGRNGEKDSIIEVLTDIRCCSQSRLLVLPVVGNGGIGKTTLLQHVYHDKRIRSFFHTRMWICVSHCHNFSVLQLTREMLEAATDNKQNRGSKNLDSLQNSLVKRLQGKRFLLVFDDLWTVDGKKWELLLAPFNYIKASTNCTILVTTRDRRVAELISTTSPINLSGLEREVFWDCFRAYIFGDEKHDGHQHLQPIGREIARKLNGYPLAAKSVGALLRKDLTIEHWSIILESRAWEEQNGTDGIMSILRLSYEYLPFHLQRCFSYCSLFPKGYRFLEKDLVLIWNSQGFIDTRFDRKPEEVGHEYMNHLVCLGFFQKEINPANCKTWRTKCRREAAGGERHQWWTASERRRSETRRYHRQLAFYDRKAMEVGGPPAAKCGVTRPLGPANNQAATDTHGREGAAADEANAHRRTTR</sequence>
<feature type="region of interest" description="Disordered" evidence="6">
    <location>
        <begin position="749"/>
        <end position="789"/>
    </location>
</feature>
<feature type="transmembrane region" description="Helical" evidence="7">
    <location>
        <begin position="80"/>
        <end position="103"/>
    </location>
</feature>
<keyword evidence="7" id="KW-0472">Membrane</keyword>
<feature type="domain" description="Disease resistance N-terminal" evidence="9">
    <location>
        <begin position="165"/>
        <end position="246"/>
    </location>
</feature>
<evidence type="ECO:0000256" key="4">
    <source>
        <dbReference type="ARBA" id="ARBA00022741"/>
    </source>
</evidence>
<keyword evidence="5" id="KW-0611">Plant defense</keyword>
<keyword evidence="3" id="KW-0677">Repeat</keyword>
<dbReference type="GO" id="GO:0006952">
    <property type="term" value="P:defense response"/>
    <property type="evidence" value="ECO:0007669"/>
    <property type="project" value="UniProtKB-KW"/>
</dbReference>
<dbReference type="Gene3D" id="1.10.10.10">
    <property type="entry name" value="Winged helix-like DNA-binding domain superfamily/Winged helix DNA-binding domain"/>
    <property type="match status" value="1"/>
</dbReference>
<reference evidence="11" key="2">
    <citation type="submission" date="2020-10" db="EMBL/GenBank/DDBJ databases">
        <authorList>
            <person name="Cooper E.A."/>
            <person name="Brenton Z.W."/>
            <person name="Flinn B.S."/>
            <person name="Jenkins J."/>
            <person name="Shu S."/>
            <person name="Flowers D."/>
            <person name="Luo F."/>
            <person name="Wang Y."/>
            <person name="Xia P."/>
            <person name="Barry K."/>
            <person name="Daum C."/>
            <person name="Lipzen A."/>
            <person name="Yoshinaga Y."/>
            <person name="Schmutz J."/>
            <person name="Saski C."/>
            <person name="Vermerris W."/>
            <person name="Kresovich S."/>
        </authorList>
    </citation>
    <scope>NUCLEOTIDE SEQUENCE</scope>
</reference>
<dbReference type="Proteomes" id="UP000807115">
    <property type="component" value="Chromosome 3"/>
</dbReference>
<dbReference type="AlphaFoldDB" id="A0A921RCJ5"/>
<dbReference type="PANTHER" id="PTHR23155:SF1149">
    <property type="entry name" value="OS04G0620950 PROTEIN"/>
    <property type="match status" value="1"/>
</dbReference>
<evidence type="ECO:0000256" key="2">
    <source>
        <dbReference type="ARBA" id="ARBA00022614"/>
    </source>
</evidence>